<name>A0A545UL79_9HYPO</name>
<reference evidence="1 2" key="1">
    <citation type="journal article" date="2019" name="Appl. Microbiol. Biotechnol.">
        <title>Genome sequence of Isaria javanica and comparative genome analysis insights into family S53 peptidase evolution in fungal entomopathogens.</title>
        <authorList>
            <person name="Lin R."/>
            <person name="Zhang X."/>
            <person name="Xin B."/>
            <person name="Zou M."/>
            <person name="Gao Y."/>
            <person name="Qin F."/>
            <person name="Hu Q."/>
            <person name="Xie B."/>
            <person name="Cheng X."/>
        </authorList>
    </citation>
    <scope>NUCLEOTIDE SEQUENCE [LARGE SCALE GENOMIC DNA]</scope>
    <source>
        <strain evidence="1 2">IJ1G</strain>
    </source>
</reference>
<evidence type="ECO:0000313" key="2">
    <source>
        <dbReference type="Proteomes" id="UP000315783"/>
    </source>
</evidence>
<dbReference type="Proteomes" id="UP000315783">
    <property type="component" value="Unassembled WGS sequence"/>
</dbReference>
<organism evidence="1 2">
    <name type="scientific">Cordyceps javanica</name>
    <dbReference type="NCBI Taxonomy" id="43265"/>
    <lineage>
        <taxon>Eukaryota</taxon>
        <taxon>Fungi</taxon>
        <taxon>Dikarya</taxon>
        <taxon>Ascomycota</taxon>
        <taxon>Pezizomycotina</taxon>
        <taxon>Sordariomycetes</taxon>
        <taxon>Hypocreomycetidae</taxon>
        <taxon>Hypocreales</taxon>
        <taxon>Cordycipitaceae</taxon>
        <taxon>Cordyceps</taxon>
    </lineage>
</organism>
<accession>A0A545UL79</accession>
<comment type="caution">
    <text evidence="1">The sequence shown here is derived from an EMBL/GenBank/DDBJ whole genome shotgun (WGS) entry which is preliminary data.</text>
</comment>
<protein>
    <submittedName>
        <fullName evidence="1">Uncharacterized protein</fullName>
    </submittedName>
</protein>
<gene>
    <name evidence="1" type="ORF">IF1G_11108</name>
</gene>
<dbReference type="EMBL" id="SPUK01000031">
    <property type="protein sequence ID" value="TQV90216.1"/>
    <property type="molecule type" value="Genomic_DNA"/>
</dbReference>
<keyword evidence="2" id="KW-1185">Reference proteome</keyword>
<evidence type="ECO:0000313" key="1">
    <source>
        <dbReference type="EMBL" id="TQV90216.1"/>
    </source>
</evidence>
<sequence>MYFVWGIKAQKPIKILKLNVWVENQDYIPKNEIYLCQYSNGIGVKTKFEDKLRAVPLFHHLGKTMGSLKLEKSLQEVLERLFDNPCIGCHTGAEIPGALQNKILIFQRENTLVSNITALRSYLSDASPWAWKIAFENKVTDIGNTVATTKE</sequence>
<proteinExistence type="predicted"/>
<dbReference type="AlphaFoldDB" id="A0A545UL79"/>